<evidence type="ECO:0000313" key="3">
    <source>
        <dbReference type="Proteomes" id="UP000037035"/>
    </source>
</evidence>
<organism evidence="2 3">
    <name type="scientific">Puccinia sorghi</name>
    <dbReference type="NCBI Taxonomy" id="27349"/>
    <lineage>
        <taxon>Eukaryota</taxon>
        <taxon>Fungi</taxon>
        <taxon>Dikarya</taxon>
        <taxon>Basidiomycota</taxon>
        <taxon>Pucciniomycotina</taxon>
        <taxon>Pucciniomycetes</taxon>
        <taxon>Pucciniales</taxon>
        <taxon>Pucciniaceae</taxon>
        <taxon>Puccinia</taxon>
    </lineage>
</organism>
<dbReference type="AlphaFoldDB" id="A0A0L6UAL7"/>
<feature type="region of interest" description="Disordered" evidence="1">
    <location>
        <begin position="226"/>
        <end position="250"/>
    </location>
</feature>
<reference evidence="2 3" key="1">
    <citation type="submission" date="2015-08" db="EMBL/GenBank/DDBJ databases">
        <title>Next Generation Sequencing and Analysis of the Genome of Puccinia sorghi L Schw, the Causal Agent of Maize Common Rust.</title>
        <authorList>
            <person name="Rochi L."/>
            <person name="Burguener G."/>
            <person name="Darino M."/>
            <person name="Turjanski A."/>
            <person name="Kreff E."/>
            <person name="Dieguez M.J."/>
            <person name="Sacco F."/>
        </authorList>
    </citation>
    <scope>NUCLEOTIDE SEQUENCE [LARGE SCALE GENOMIC DNA]</scope>
    <source>
        <strain evidence="2 3">RO10H11247</strain>
    </source>
</reference>
<name>A0A0L6UAL7_9BASI</name>
<accession>A0A0L6UAL7</accession>
<proteinExistence type="predicted"/>
<sequence>MSNNSSSLGGGFSDSSPSIKLCTEKLNDSNFSTWRYNMCNALGYMNLDEYIKTHTAELKARPEYTSKLKQVTTFICLHLGREDSTRFVDDLDTYDPKALWDSIITYYAAKSVKKAANVMEKLHNITFVEGEMQKSINLFHQTFHLMLEVSNKQFDKKTLEAVWVFLVMKRLPPSFSVFRTLKFASFKDPNTQILMSSFLTDLELELRHQIESQDLLPASSSALEVTHLSRPAASTPGTSTSHQKKPPRRA</sequence>
<evidence type="ECO:0000313" key="2">
    <source>
        <dbReference type="EMBL" id="KNZ45307.1"/>
    </source>
</evidence>
<comment type="caution">
    <text evidence="2">The sequence shown here is derived from an EMBL/GenBank/DDBJ whole genome shotgun (WGS) entry which is preliminary data.</text>
</comment>
<gene>
    <name evidence="2" type="ORF">VP01_8277g1</name>
</gene>
<dbReference type="VEuPathDB" id="FungiDB:VP01_8277g1"/>
<evidence type="ECO:0008006" key="4">
    <source>
        <dbReference type="Google" id="ProtNLM"/>
    </source>
</evidence>
<keyword evidence="3" id="KW-1185">Reference proteome</keyword>
<dbReference type="Proteomes" id="UP000037035">
    <property type="component" value="Unassembled WGS sequence"/>
</dbReference>
<feature type="non-terminal residue" evidence="2">
    <location>
        <position position="250"/>
    </location>
</feature>
<evidence type="ECO:0000256" key="1">
    <source>
        <dbReference type="SAM" id="MobiDB-lite"/>
    </source>
</evidence>
<protein>
    <recommendedName>
        <fullName evidence="4">Retrotransposon Copia-like N-terminal domain-containing protein</fullName>
    </recommendedName>
</protein>
<dbReference type="OrthoDB" id="10286863at2759"/>
<dbReference type="EMBL" id="LAVV01013801">
    <property type="protein sequence ID" value="KNZ45307.1"/>
    <property type="molecule type" value="Genomic_DNA"/>
</dbReference>